<dbReference type="Proteomes" id="UP000298652">
    <property type="component" value="Chromosome 2"/>
</dbReference>
<evidence type="ECO:0000313" key="3">
    <source>
        <dbReference type="Proteomes" id="UP000298652"/>
    </source>
</evidence>
<dbReference type="EMBL" id="CM016553">
    <property type="protein sequence ID" value="TKW36131.1"/>
    <property type="molecule type" value="Genomic_DNA"/>
</dbReference>
<keyword evidence="3" id="KW-1185">Reference proteome</keyword>
<dbReference type="Gramene" id="TKW36131">
    <property type="protein sequence ID" value="TKW36131"/>
    <property type="gene ID" value="SEVIR_2G420800v2"/>
</dbReference>
<proteinExistence type="predicted"/>
<feature type="region of interest" description="Disordered" evidence="1">
    <location>
        <begin position="1"/>
        <end position="34"/>
    </location>
</feature>
<evidence type="ECO:0000313" key="2">
    <source>
        <dbReference type="EMBL" id="TKW36131.1"/>
    </source>
</evidence>
<sequence>MRQVNGRSRTHDFMSSQGTNLSLMQQSSRPQKKQHEICIATEILTSENSIFLPGESTCKRSKHLKKGNTKKR</sequence>
<protein>
    <submittedName>
        <fullName evidence="2">Uncharacterized protein</fullName>
    </submittedName>
</protein>
<name>A0A4U6W166_SETVI</name>
<evidence type="ECO:0000256" key="1">
    <source>
        <dbReference type="SAM" id="MobiDB-lite"/>
    </source>
</evidence>
<feature type="compositionally biased region" description="Polar residues" evidence="1">
    <location>
        <begin position="13"/>
        <end position="29"/>
    </location>
</feature>
<reference evidence="2" key="1">
    <citation type="submission" date="2019-03" db="EMBL/GenBank/DDBJ databases">
        <title>WGS assembly of Setaria viridis.</title>
        <authorList>
            <person name="Huang P."/>
            <person name="Jenkins J."/>
            <person name="Grimwood J."/>
            <person name="Barry K."/>
            <person name="Healey A."/>
            <person name="Mamidi S."/>
            <person name="Sreedasyam A."/>
            <person name="Shu S."/>
            <person name="Feldman M."/>
            <person name="Wu J."/>
            <person name="Yu Y."/>
            <person name="Chen C."/>
            <person name="Johnson J."/>
            <person name="Rokhsar D."/>
            <person name="Baxter I."/>
            <person name="Schmutz J."/>
            <person name="Brutnell T."/>
            <person name="Kellogg E."/>
        </authorList>
    </citation>
    <scope>NUCLEOTIDE SEQUENCE [LARGE SCALE GENOMIC DNA]</scope>
</reference>
<organism evidence="2 3">
    <name type="scientific">Setaria viridis</name>
    <name type="common">Green bristlegrass</name>
    <name type="synonym">Setaria italica subsp. viridis</name>
    <dbReference type="NCBI Taxonomy" id="4556"/>
    <lineage>
        <taxon>Eukaryota</taxon>
        <taxon>Viridiplantae</taxon>
        <taxon>Streptophyta</taxon>
        <taxon>Embryophyta</taxon>
        <taxon>Tracheophyta</taxon>
        <taxon>Spermatophyta</taxon>
        <taxon>Magnoliopsida</taxon>
        <taxon>Liliopsida</taxon>
        <taxon>Poales</taxon>
        <taxon>Poaceae</taxon>
        <taxon>PACMAD clade</taxon>
        <taxon>Panicoideae</taxon>
        <taxon>Panicodae</taxon>
        <taxon>Paniceae</taxon>
        <taxon>Cenchrinae</taxon>
        <taxon>Setaria</taxon>
    </lineage>
</organism>
<accession>A0A4U6W166</accession>
<gene>
    <name evidence="2" type="ORF">SEVIR_2G420800v2</name>
</gene>
<dbReference type="AlphaFoldDB" id="A0A4U6W166"/>